<evidence type="ECO:0000313" key="2">
    <source>
        <dbReference type="EMBL" id="JAG42863.1"/>
    </source>
</evidence>
<reference evidence="2" key="2">
    <citation type="submission" date="2014-07" db="EMBL/GenBank/DDBJ databases">
        <authorList>
            <person name="Hull J."/>
        </authorList>
    </citation>
    <scope>NUCLEOTIDE SEQUENCE</scope>
</reference>
<proteinExistence type="predicted"/>
<accession>A0A0A9ZGW5</accession>
<gene>
    <name evidence="2" type="primary">gpsA_8</name>
    <name evidence="2" type="ORF">CM83_103271</name>
</gene>
<evidence type="ECO:0000256" key="1">
    <source>
        <dbReference type="SAM" id="MobiDB-lite"/>
    </source>
</evidence>
<dbReference type="PANTHER" id="PTHR47331:SF1">
    <property type="entry name" value="GAG-LIKE PROTEIN"/>
    <property type="match status" value="1"/>
</dbReference>
<protein>
    <submittedName>
        <fullName evidence="2">Glycerol-3-phosphate dehydrogenase [NAD(P)+]</fullName>
    </submittedName>
</protein>
<name>A0A0A9ZGW5_LYGHE</name>
<feature type="region of interest" description="Disordered" evidence="1">
    <location>
        <begin position="1"/>
        <end position="32"/>
    </location>
</feature>
<organism evidence="2">
    <name type="scientific">Lygus hesperus</name>
    <name type="common">Western plant bug</name>
    <dbReference type="NCBI Taxonomy" id="30085"/>
    <lineage>
        <taxon>Eukaryota</taxon>
        <taxon>Metazoa</taxon>
        <taxon>Ecdysozoa</taxon>
        <taxon>Arthropoda</taxon>
        <taxon>Hexapoda</taxon>
        <taxon>Insecta</taxon>
        <taxon>Pterygota</taxon>
        <taxon>Neoptera</taxon>
        <taxon>Paraneoptera</taxon>
        <taxon>Hemiptera</taxon>
        <taxon>Heteroptera</taxon>
        <taxon>Panheteroptera</taxon>
        <taxon>Cimicomorpha</taxon>
        <taxon>Miridae</taxon>
        <taxon>Mirini</taxon>
        <taxon>Lygus</taxon>
    </lineage>
</organism>
<dbReference type="AlphaFoldDB" id="A0A0A9ZGW5"/>
<reference evidence="2" key="1">
    <citation type="journal article" date="2014" name="PLoS ONE">
        <title>Transcriptome-Based Identification of ABC Transporters in the Western Tarnished Plant Bug Lygus hesperus.</title>
        <authorList>
            <person name="Hull J.J."/>
            <person name="Chaney K."/>
            <person name="Geib S.M."/>
            <person name="Fabrick J.A."/>
            <person name="Brent C.S."/>
            <person name="Walsh D."/>
            <person name="Lavine L.C."/>
        </authorList>
    </citation>
    <scope>NUCLEOTIDE SEQUENCE</scope>
</reference>
<dbReference type="EMBL" id="GBHO01000741">
    <property type="protein sequence ID" value="JAG42863.1"/>
    <property type="molecule type" value="Transcribed_RNA"/>
</dbReference>
<dbReference type="PANTHER" id="PTHR47331">
    <property type="entry name" value="PHD-TYPE DOMAIN-CONTAINING PROTEIN"/>
    <property type="match status" value="1"/>
</dbReference>
<feature type="compositionally biased region" description="Polar residues" evidence="1">
    <location>
        <begin position="1"/>
        <end position="21"/>
    </location>
</feature>
<sequence>YESQCVPTEQQTGRSNSNSKFGSRDQKTSNKHTTSHCMLNNVSEGTRCLFCKGSHPIFYCNEFKAKSIPERGSIVTELKLCTNCFSTQHFNVEQCPSKSTCRVCPSRHNSILHFDNPSSSASYAQGQSPLTSPLPSSALLNVETMNLPTFPSKVVEPPSSSTLISSSRNVRQVILPTAVVTILDQSNNPHDLRLVLDSGSQLNLI</sequence>
<feature type="non-terminal residue" evidence="2">
    <location>
        <position position="205"/>
    </location>
</feature>
<feature type="non-terminal residue" evidence="2">
    <location>
        <position position="1"/>
    </location>
</feature>